<keyword evidence="3" id="KW-1185">Reference proteome</keyword>
<protein>
    <submittedName>
        <fullName evidence="2">Arc family DNA-binding protein</fullName>
    </submittedName>
</protein>
<feature type="domain" description="Arc-like DNA binding" evidence="1">
    <location>
        <begin position="23"/>
        <end position="63"/>
    </location>
</feature>
<accession>A0ABV7I472</accession>
<dbReference type="Pfam" id="PF03869">
    <property type="entry name" value="Arc"/>
    <property type="match status" value="1"/>
</dbReference>
<dbReference type="Gene3D" id="1.10.1220.10">
    <property type="entry name" value="Met repressor-like"/>
    <property type="match status" value="1"/>
</dbReference>
<evidence type="ECO:0000313" key="2">
    <source>
        <dbReference type="EMBL" id="MFC3165403.1"/>
    </source>
</evidence>
<dbReference type="SUPFAM" id="SSF47598">
    <property type="entry name" value="Ribbon-helix-helix"/>
    <property type="match status" value="1"/>
</dbReference>
<evidence type="ECO:0000259" key="1">
    <source>
        <dbReference type="Pfam" id="PF03869"/>
    </source>
</evidence>
<gene>
    <name evidence="2" type="ORF">ACFOHV_19145</name>
</gene>
<comment type="caution">
    <text evidence="2">The sequence shown here is derived from an EMBL/GenBank/DDBJ whole genome shotgun (WGS) entry which is preliminary data.</text>
</comment>
<proteinExistence type="predicted"/>
<name>A0ABV7I472_9HYPH</name>
<dbReference type="InterPro" id="IPR010985">
    <property type="entry name" value="Ribbon_hlx_hlx"/>
</dbReference>
<dbReference type="InterPro" id="IPR005569">
    <property type="entry name" value="Arc_DNA-bd_dom"/>
</dbReference>
<dbReference type="Proteomes" id="UP001595647">
    <property type="component" value="Unassembled WGS sequence"/>
</dbReference>
<reference evidence="3" key="1">
    <citation type="journal article" date="2019" name="Int. J. Syst. Evol. Microbiol.">
        <title>The Global Catalogue of Microorganisms (GCM) 10K type strain sequencing project: providing services to taxonomists for standard genome sequencing and annotation.</title>
        <authorList>
            <consortium name="The Broad Institute Genomics Platform"/>
            <consortium name="The Broad Institute Genome Sequencing Center for Infectious Disease"/>
            <person name="Wu L."/>
            <person name="Ma J."/>
        </authorList>
    </citation>
    <scope>NUCLEOTIDE SEQUENCE [LARGE SCALE GENOMIC DNA]</scope>
    <source>
        <strain evidence="3">KCTC 52231</strain>
    </source>
</reference>
<evidence type="ECO:0000313" key="3">
    <source>
        <dbReference type="Proteomes" id="UP001595647"/>
    </source>
</evidence>
<dbReference type="GO" id="GO:0003677">
    <property type="term" value="F:DNA binding"/>
    <property type="evidence" value="ECO:0007669"/>
    <property type="project" value="UniProtKB-KW"/>
</dbReference>
<keyword evidence="2" id="KW-0238">DNA-binding</keyword>
<dbReference type="RefSeq" id="WP_378143813.1">
    <property type="nucleotide sequence ID" value="NZ_JBHRTG010000019.1"/>
</dbReference>
<sequence length="83" mass="9451">MRYVSTKTHCASWRANMSATPMRKISPVAVRLPPEFRARLSELAAQNRRSMNSEIVVLLERALFDQFGVRNDGATCKPDQTRN</sequence>
<dbReference type="InterPro" id="IPR013321">
    <property type="entry name" value="Arc_rbn_hlx_hlx"/>
</dbReference>
<dbReference type="EMBL" id="JBHRTG010000019">
    <property type="protein sequence ID" value="MFC3165403.1"/>
    <property type="molecule type" value="Genomic_DNA"/>
</dbReference>
<organism evidence="2 3">
    <name type="scientific">Ciceribacter thiooxidans</name>
    <dbReference type="NCBI Taxonomy" id="1969821"/>
    <lineage>
        <taxon>Bacteria</taxon>
        <taxon>Pseudomonadati</taxon>
        <taxon>Pseudomonadota</taxon>
        <taxon>Alphaproteobacteria</taxon>
        <taxon>Hyphomicrobiales</taxon>
        <taxon>Rhizobiaceae</taxon>
        <taxon>Ciceribacter</taxon>
    </lineage>
</organism>